<feature type="compositionally biased region" description="Low complexity" evidence="2">
    <location>
        <begin position="118"/>
        <end position="131"/>
    </location>
</feature>
<feature type="region of interest" description="Disordered" evidence="2">
    <location>
        <begin position="484"/>
        <end position="518"/>
    </location>
</feature>
<feature type="region of interest" description="Disordered" evidence="2">
    <location>
        <begin position="641"/>
        <end position="664"/>
    </location>
</feature>
<keyword evidence="4" id="KW-1185">Reference proteome</keyword>
<dbReference type="VEuPathDB" id="FungiDB:H310_07437"/>
<dbReference type="Proteomes" id="UP000285060">
    <property type="component" value="Unassembled WGS sequence"/>
</dbReference>
<feature type="compositionally biased region" description="Basic and acidic residues" evidence="2">
    <location>
        <begin position="160"/>
        <end position="184"/>
    </location>
</feature>
<feature type="region of interest" description="Disordered" evidence="2">
    <location>
        <begin position="38"/>
        <end position="92"/>
    </location>
</feature>
<proteinExistence type="predicted"/>
<accession>A0A418AJX9</accession>
<evidence type="ECO:0000256" key="2">
    <source>
        <dbReference type="SAM" id="MobiDB-lite"/>
    </source>
</evidence>
<feature type="region of interest" description="Disordered" evidence="2">
    <location>
        <begin position="806"/>
        <end position="832"/>
    </location>
</feature>
<evidence type="ECO:0000313" key="3">
    <source>
        <dbReference type="EMBL" id="RHY24361.1"/>
    </source>
</evidence>
<feature type="region of interest" description="Disordered" evidence="2">
    <location>
        <begin position="411"/>
        <end position="446"/>
    </location>
</feature>
<evidence type="ECO:0008006" key="5">
    <source>
        <dbReference type="Google" id="ProtNLM"/>
    </source>
</evidence>
<feature type="coiled-coil region" evidence="1">
    <location>
        <begin position="1007"/>
        <end position="1041"/>
    </location>
</feature>
<feature type="compositionally biased region" description="Polar residues" evidence="2">
    <location>
        <begin position="68"/>
        <end position="86"/>
    </location>
</feature>
<feature type="region of interest" description="Disordered" evidence="2">
    <location>
        <begin position="117"/>
        <end position="227"/>
    </location>
</feature>
<feature type="region of interest" description="Disordered" evidence="2">
    <location>
        <begin position="1"/>
        <end position="22"/>
    </location>
</feature>
<feature type="compositionally biased region" description="Acidic residues" evidence="2">
    <location>
        <begin position="725"/>
        <end position="738"/>
    </location>
</feature>
<keyword evidence="1" id="KW-0175">Coiled coil</keyword>
<feature type="compositionally biased region" description="Low complexity" evidence="2">
    <location>
        <begin position="713"/>
        <end position="723"/>
    </location>
</feature>
<sequence>MQTDEDNDVTSPTTGVKPATDVIHNNSSTLLLTDDVDVEARDDGPYRVQKRQRKVHATTDTGVPLNASAATEVSEKSNFLSTNTQKAKVKKRGFSIAHEFEREISVSTSVSIPLDLQPSSPIPSSTAPPSSLDLFSPKPPTPEKVVAAKANTTTARAHRRETISPDRVPLESESHAGPGRRDTLSPDGLQGIQNLVLDESSQESDRVDGMDDDEKDSLESNARSTSATEVAGIFTGRDSLLVPATGRRETLDPLEALAVLQGGTSFTHDPTTAVAPADKPPHEHNDVATKAAESAAATTRDTVNPADLMALQMDNHDSSDDENQVLGSFRIETTDGEQRQDTHSAPQDAAINVTTSKPANLPSVAPPVAAARNHQGQVVTKPGPHPSLFSPPMRRNQPTPLKSCLSARKMAVPKKADDPTPTKSVVFGSPRGAEFRRNDPSTSMTPMCAQRTKEMFPLDKIDSDEDEVTSENTSILDEADHLMDKDESDDENQSLSFPFGSIRSPTRKRSRASNGGIKGLSPLDAMADARRYVSRCTSCAYKLLTETGLPPPHLPSSALKPSRRQSLLGVNVMQSSDSLVIGSAKKKPRRATTSIESSSSDDMDITGDYSNVASGPPSSKATAPDLSNGLGDLWNDNYTPPKTAQLTVESSDDDEDQTLELGPVGHLQGDASLFAIKHTSMASTTTAVSATTHFVSEVQTSLHPIAEGEEGGSSRSSLLSHLSLSDDDDDDDGPDDPNYDAQRESLVINLGGKFDKMGSSGKKKKQNPSPRAPTSPSSMSLEEASSRPTSNDAIDAVASSPTATAVDLSLGSPSLDPPQSPTKPATMPASPAEQIADVPAVPSSPLVTFAEFLAALSLDPVERTVQSEIVACSKLLVVTPVLQHKDRWTQAMDELSTWLSEMSVERDRAVAKAIPSYLAKLVQSNAVPQDEVLALYEAHLHSVLAGWYAWRKRMESPTHWSTALTAVEADLAALQRLRIGRDEAHERAAVQKLMAKELDMERSLEWIQEHQTLRAEAASRIAKLENELETLQLTLVQHDHDIALHRMKLDETSAAVSNQKLNERIHLVQEREDLYHIASRLSKWAPSTVSAAALELHLTIKSLNYMDGITVRVKIDLAQAGTTRDKPVDVNVAPIVARKQPSIFYDIAALVRVTLLDPSRLEAVGATTVSQPQGVSTFLQWAEVDVMRSMRLWNDVEQVVLQYAVATDLAARQIRIAFVSFQSLVTLRVGLPLTSHFYFSRSIQPTVTVELGAAKVRPNHAVGARYISIDLE</sequence>
<name>A0A418AJX9_9STRA</name>
<organism evidence="3 4">
    <name type="scientific">Aphanomyces invadans</name>
    <dbReference type="NCBI Taxonomy" id="157072"/>
    <lineage>
        <taxon>Eukaryota</taxon>
        <taxon>Sar</taxon>
        <taxon>Stramenopiles</taxon>
        <taxon>Oomycota</taxon>
        <taxon>Saprolegniomycetes</taxon>
        <taxon>Saprolegniales</taxon>
        <taxon>Verrucalvaceae</taxon>
        <taxon>Aphanomyces</taxon>
    </lineage>
</organism>
<dbReference type="AlphaFoldDB" id="A0A418AJX9"/>
<feature type="region of interest" description="Disordered" evidence="2">
    <location>
        <begin position="581"/>
        <end position="629"/>
    </location>
</feature>
<reference evidence="3 4" key="1">
    <citation type="submission" date="2018-08" db="EMBL/GenBank/DDBJ databases">
        <title>Aphanomyces genome sequencing and annotation.</title>
        <authorList>
            <person name="Minardi D."/>
            <person name="Oidtmann B."/>
            <person name="Van Der Giezen M."/>
            <person name="Studholme D.J."/>
        </authorList>
    </citation>
    <scope>NUCLEOTIDE SEQUENCE [LARGE SCALE GENOMIC DNA]</scope>
    <source>
        <strain evidence="3 4">NJM0002</strain>
    </source>
</reference>
<gene>
    <name evidence="3" type="ORF">DYB32_008875</name>
</gene>
<evidence type="ECO:0000313" key="4">
    <source>
        <dbReference type="Proteomes" id="UP000285060"/>
    </source>
</evidence>
<evidence type="ECO:0000256" key="1">
    <source>
        <dbReference type="SAM" id="Coils"/>
    </source>
</evidence>
<feature type="compositionally biased region" description="Low complexity" evidence="2">
    <location>
        <begin position="288"/>
        <end position="298"/>
    </location>
</feature>
<feature type="region of interest" description="Disordered" evidence="2">
    <location>
        <begin position="704"/>
        <end position="794"/>
    </location>
</feature>
<comment type="caution">
    <text evidence="3">The sequence shown here is derived from an EMBL/GenBank/DDBJ whole genome shotgun (WGS) entry which is preliminary data.</text>
</comment>
<dbReference type="EMBL" id="QUSY01001608">
    <property type="protein sequence ID" value="RHY24361.1"/>
    <property type="molecule type" value="Genomic_DNA"/>
</dbReference>
<protein>
    <recommendedName>
        <fullName evidence="5">Spc7 kinetochore protein domain-containing protein</fullName>
    </recommendedName>
</protein>
<feature type="region of interest" description="Disordered" evidence="2">
    <location>
        <begin position="265"/>
        <end position="298"/>
    </location>
</feature>
<feature type="compositionally biased region" description="Polar residues" evidence="2">
    <location>
        <begin position="608"/>
        <end position="621"/>
    </location>
</feature>